<gene>
    <name evidence="3" type="ORF">ABEB36_001655</name>
</gene>
<keyword evidence="2" id="KW-0732">Signal</keyword>
<evidence type="ECO:0000256" key="2">
    <source>
        <dbReference type="SAM" id="SignalP"/>
    </source>
</evidence>
<dbReference type="AlphaFoldDB" id="A0ABD1FIG3"/>
<feature type="region of interest" description="Disordered" evidence="1">
    <location>
        <begin position="187"/>
        <end position="214"/>
    </location>
</feature>
<evidence type="ECO:0000256" key="1">
    <source>
        <dbReference type="SAM" id="MobiDB-lite"/>
    </source>
</evidence>
<dbReference type="EMBL" id="JBDJPC010000001">
    <property type="protein sequence ID" value="KAL1517961.1"/>
    <property type="molecule type" value="Genomic_DNA"/>
</dbReference>
<organism evidence="3 4">
    <name type="scientific">Hypothenemus hampei</name>
    <name type="common">Coffee berry borer</name>
    <dbReference type="NCBI Taxonomy" id="57062"/>
    <lineage>
        <taxon>Eukaryota</taxon>
        <taxon>Metazoa</taxon>
        <taxon>Ecdysozoa</taxon>
        <taxon>Arthropoda</taxon>
        <taxon>Hexapoda</taxon>
        <taxon>Insecta</taxon>
        <taxon>Pterygota</taxon>
        <taxon>Neoptera</taxon>
        <taxon>Endopterygota</taxon>
        <taxon>Coleoptera</taxon>
        <taxon>Polyphaga</taxon>
        <taxon>Cucujiformia</taxon>
        <taxon>Curculionidae</taxon>
        <taxon>Scolytinae</taxon>
        <taxon>Hypothenemus</taxon>
    </lineage>
</organism>
<evidence type="ECO:0000313" key="4">
    <source>
        <dbReference type="Proteomes" id="UP001566132"/>
    </source>
</evidence>
<evidence type="ECO:0000313" key="3">
    <source>
        <dbReference type="EMBL" id="KAL1517961.1"/>
    </source>
</evidence>
<feature type="signal peptide" evidence="2">
    <location>
        <begin position="1"/>
        <end position="21"/>
    </location>
</feature>
<protein>
    <submittedName>
        <fullName evidence="3">Uncharacterized protein</fullName>
    </submittedName>
</protein>
<feature type="chain" id="PRO_5044892877" evidence="2">
    <location>
        <begin position="22"/>
        <end position="214"/>
    </location>
</feature>
<feature type="compositionally biased region" description="Gly residues" evidence="1">
    <location>
        <begin position="191"/>
        <end position="207"/>
    </location>
</feature>
<reference evidence="3 4" key="1">
    <citation type="submission" date="2024-05" db="EMBL/GenBank/DDBJ databases">
        <title>Genetic variation in Jamaican populations of the coffee berry borer (Hypothenemus hampei).</title>
        <authorList>
            <person name="Errbii M."/>
            <person name="Myrie A."/>
        </authorList>
    </citation>
    <scope>NUCLEOTIDE SEQUENCE [LARGE SCALE GENOMIC DNA]</scope>
    <source>
        <strain evidence="3">JA-Hopewell-2020-01-JO</strain>
        <tissue evidence="3">Whole body</tissue>
    </source>
</reference>
<accession>A0ABD1FIG3</accession>
<dbReference type="Proteomes" id="UP001566132">
    <property type="component" value="Unassembled WGS sequence"/>
</dbReference>
<comment type="caution">
    <text evidence="3">The sequence shown here is derived from an EMBL/GenBank/DDBJ whole genome shotgun (WGS) entry which is preliminary data.</text>
</comment>
<sequence>MASGYLIAAILCLALFEYCNAGGHGGGHKKVIIHVPYKVKTIHHTHTIYKHIGGGGGGGGGDEGYKVIGYSGDGDVSLGHGEEVHPDVGEHAGGFVVGGDHGYWHSGGGGGDDGGHAAISLESSGGDWSGSAGGFSGGHGDLGGLGAYAGGHDLGGDIGGASLGGGHDFGGYDLSGGDSYGNSIASEGGHDFGGSIGGGGYEGGGNDGGHKGYD</sequence>
<proteinExistence type="predicted"/>
<keyword evidence="4" id="KW-1185">Reference proteome</keyword>
<name>A0ABD1FIG3_HYPHA</name>